<dbReference type="Proteomes" id="UP000239210">
    <property type="component" value="Unassembled WGS sequence"/>
</dbReference>
<comment type="similarity">
    <text evidence="1">Belongs to the GSP E family.</text>
</comment>
<dbReference type="OrthoDB" id="9810761at2"/>
<feature type="domain" description="Bacterial type II secretion system protein E" evidence="2">
    <location>
        <begin position="53"/>
        <end position="330"/>
    </location>
</feature>
<dbReference type="InterPro" id="IPR001482">
    <property type="entry name" value="T2SS/T4SS_dom"/>
</dbReference>
<gene>
    <name evidence="3" type="ORF">LY71_11718</name>
</gene>
<reference evidence="3 4" key="1">
    <citation type="submission" date="2018-03" db="EMBL/GenBank/DDBJ databases">
        <title>Genomic Encyclopedia of Archaeal and Bacterial Type Strains, Phase II (KMG-II): from individual species to whole genera.</title>
        <authorList>
            <person name="Goeker M."/>
        </authorList>
    </citation>
    <scope>NUCLEOTIDE SEQUENCE [LARGE SCALE GENOMIC DNA]</scope>
    <source>
        <strain evidence="3 4">DSM 45416</strain>
    </source>
</reference>
<dbReference type="Gene3D" id="3.40.50.300">
    <property type="entry name" value="P-loop containing nucleotide triphosphate hydrolases"/>
    <property type="match status" value="1"/>
</dbReference>
<dbReference type="PANTHER" id="PTHR30486:SF6">
    <property type="entry name" value="TYPE IV PILUS RETRACTATION ATPASE PILT"/>
    <property type="match status" value="1"/>
</dbReference>
<dbReference type="EMBL" id="PVTG01000017">
    <property type="protein sequence ID" value="PRY43160.1"/>
    <property type="molecule type" value="Genomic_DNA"/>
</dbReference>
<dbReference type="SUPFAM" id="SSF52540">
    <property type="entry name" value="P-loop containing nucleoside triphosphate hydrolases"/>
    <property type="match status" value="1"/>
</dbReference>
<organism evidence="3 4">
    <name type="scientific">Geodermatophilus tzadiensis</name>
    <dbReference type="NCBI Taxonomy" id="1137988"/>
    <lineage>
        <taxon>Bacteria</taxon>
        <taxon>Bacillati</taxon>
        <taxon>Actinomycetota</taxon>
        <taxon>Actinomycetes</taxon>
        <taxon>Geodermatophilales</taxon>
        <taxon>Geodermatophilaceae</taxon>
        <taxon>Geodermatophilus</taxon>
    </lineage>
</organism>
<dbReference type="GO" id="GO:0016887">
    <property type="term" value="F:ATP hydrolysis activity"/>
    <property type="evidence" value="ECO:0007669"/>
    <property type="project" value="InterPro"/>
</dbReference>
<dbReference type="RefSeq" id="WP_106280586.1">
    <property type="nucleotide sequence ID" value="NZ_PVTG01000017.1"/>
</dbReference>
<evidence type="ECO:0000256" key="1">
    <source>
        <dbReference type="ARBA" id="ARBA00006611"/>
    </source>
</evidence>
<dbReference type="NCBIfam" id="TIGR03819">
    <property type="entry name" value="heli_sec_ATPase"/>
    <property type="match status" value="1"/>
</dbReference>
<dbReference type="InterPro" id="IPR027417">
    <property type="entry name" value="P-loop_NTPase"/>
</dbReference>
<evidence type="ECO:0000259" key="2">
    <source>
        <dbReference type="Pfam" id="PF00437"/>
    </source>
</evidence>
<dbReference type="InterPro" id="IPR050921">
    <property type="entry name" value="T4SS_GSP_E_ATPase"/>
</dbReference>
<dbReference type="PANTHER" id="PTHR30486">
    <property type="entry name" value="TWITCHING MOTILITY PROTEIN PILT"/>
    <property type="match status" value="1"/>
</dbReference>
<keyword evidence="4" id="KW-1185">Reference proteome</keyword>
<dbReference type="Pfam" id="PF00437">
    <property type="entry name" value="T2SSE"/>
    <property type="match status" value="1"/>
</dbReference>
<dbReference type="AlphaFoldDB" id="A0A2T0TBW6"/>
<accession>A0A2T0TBW6</accession>
<protein>
    <submittedName>
        <fullName evidence="3">Pilus assembly protein CpaF</fullName>
    </submittedName>
</protein>
<comment type="caution">
    <text evidence="3">The sequence shown here is derived from an EMBL/GenBank/DDBJ whole genome shotgun (WGS) entry which is preliminary data.</text>
</comment>
<dbReference type="Gene3D" id="3.30.450.380">
    <property type="match status" value="1"/>
</dbReference>
<evidence type="ECO:0000313" key="3">
    <source>
        <dbReference type="EMBL" id="PRY43160.1"/>
    </source>
</evidence>
<name>A0A2T0TBW6_9ACTN</name>
<evidence type="ECO:0000313" key="4">
    <source>
        <dbReference type="Proteomes" id="UP000239210"/>
    </source>
</evidence>
<sequence>MSALPLVERVRARLALEPGPPSRAAVAALVREEAGLLGDADVLDAVRDAVHELAGAGPLEPLLREPGVTDVLVNGPDEVWVDRGSGLERAALRFPDEDAVRRLAVRLAAGAGRRLDDAAPWVDAGLPDGTRLHAVLPPVSATGTCLSLRVLRRCSLDLADLTDRGTLPGGSAELLRAVLRARLAFLVTGGTGSGKTTLLSALLGEVPVGERIVLCEDAAELTPAHPHVVRLLTRPPNVEGAGQVSLRDLVRQALRMRPDRLVVGEVRGAEVTDLLAALNTGHDGGCGTLHANRPGEVPARLEALGVAAGLDRGAVHSQAAAALAVVVHLRRGPTGRRVEEVGVVRRDGDLVAVEPGWRANGGPCPGQRRLAALLDGGTVP</sequence>
<proteinExistence type="inferred from homology"/>
<dbReference type="InterPro" id="IPR022399">
    <property type="entry name" value="TadA-like_ATPase"/>
</dbReference>
<dbReference type="CDD" id="cd01130">
    <property type="entry name" value="VirB11-like_ATPase"/>
    <property type="match status" value="1"/>
</dbReference>